<feature type="chain" id="PRO_5044828404" evidence="3">
    <location>
        <begin position="18"/>
        <end position="189"/>
    </location>
</feature>
<reference evidence="4 5" key="1">
    <citation type="submission" date="2024-10" db="EMBL/GenBank/DDBJ databases">
        <title>Updated reference genomes for cyclostephanoid diatoms.</title>
        <authorList>
            <person name="Roberts W.R."/>
            <person name="Alverson A.J."/>
        </authorList>
    </citation>
    <scope>NUCLEOTIDE SEQUENCE [LARGE SCALE GENOMIC DNA]</scope>
    <source>
        <strain evidence="4 5">AJA228-03</strain>
    </source>
</reference>
<dbReference type="EMBL" id="JALLPB020000196">
    <property type="protein sequence ID" value="KAL3815495.1"/>
    <property type="molecule type" value="Genomic_DNA"/>
</dbReference>
<feature type="transmembrane region" description="Helical" evidence="2">
    <location>
        <begin position="150"/>
        <end position="169"/>
    </location>
</feature>
<organism evidence="4 5">
    <name type="scientific">Cyclostephanos tholiformis</name>
    <dbReference type="NCBI Taxonomy" id="382380"/>
    <lineage>
        <taxon>Eukaryota</taxon>
        <taxon>Sar</taxon>
        <taxon>Stramenopiles</taxon>
        <taxon>Ochrophyta</taxon>
        <taxon>Bacillariophyta</taxon>
        <taxon>Coscinodiscophyceae</taxon>
        <taxon>Thalassiosirophycidae</taxon>
        <taxon>Stephanodiscales</taxon>
        <taxon>Stephanodiscaceae</taxon>
        <taxon>Cyclostephanos</taxon>
    </lineage>
</organism>
<proteinExistence type="predicted"/>
<comment type="caution">
    <text evidence="4">The sequence shown here is derived from an EMBL/GenBank/DDBJ whole genome shotgun (WGS) entry which is preliminary data.</text>
</comment>
<evidence type="ECO:0000256" key="3">
    <source>
        <dbReference type="SAM" id="SignalP"/>
    </source>
</evidence>
<keyword evidence="5" id="KW-1185">Reference proteome</keyword>
<feature type="signal peptide" evidence="3">
    <location>
        <begin position="1"/>
        <end position="17"/>
    </location>
</feature>
<accession>A0ABD3RRC4</accession>
<protein>
    <submittedName>
        <fullName evidence="4">Uncharacterized protein</fullName>
    </submittedName>
</protein>
<feature type="region of interest" description="Disordered" evidence="1">
    <location>
        <begin position="43"/>
        <end position="105"/>
    </location>
</feature>
<keyword evidence="3" id="KW-0732">Signal</keyword>
<keyword evidence="2" id="KW-0812">Transmembrane</keyword>
<dbReference type="Proteomes" id="UP001530377">
    <property type="component" value="Unassembled WGS sequence"/>
</dbReference>
<feature type="compositionally biased region" description="Low complexity" evidence="1">
    <location>
        <begin position="53"/>
        <end position="63"/>
    </location>
</feature>
<keyword evidence="2" id="KW-0472">Membrane</keyword>
<gene>
    <name evidence="4" type="ORF">ACHAXA_006192</name>
</gene>
<sequence>MPFMATMFLLVVYSAEAFTAASSSLRRTSLMTMPVVPSSFRLRASSENGGGDDLSSSAAAAGLPPLPSQGGVTTASKVAERSAVTRETTGNASVEGGGEEEEEMGSIRSYPIDLPSPLLLATSMILAISSTGSIFELAGGGSTKLGFGPTAALAAMGMPMSIFLIYAAIMKGAAETEEDDKEYNRPRRL</sequence>
<evidence type="ECO:0000313" key="5">
    <source>
        <dbReference type="Proteomes" id="UP001530377"/>
    </source>
</evidence>
<dbReference type="AlphaFoldDB" id="A0ABD3RRC4"/>
<name>A0ABD3RRC4_9STRA</name>
<evidence type="ECO:0000256" key="2">
    <source>
        <dbReference type="SAM" id="Phobius"/>
    </source>
</evidence>
<evidence type="ECO:0000256" key="1">
    <source>
        <dbReference type="SAM" id="MobiDB-lite"/>
    </source>
</evidence>
<evidence type="ECO:0000313" key="4">
    <source>
        <dbReference type="EMBL" id="KAL3815495.1"/>
    </source>
</evidence>
<keyword evidence="2" id="KW-1133">Transmembrane helix</keyword>